<keyword evidence="2" id="KW-0808">Transferase</keyword>
<gene>
    <name evidence="2" type="ORF">D777_01988</name>
</gene>
<dbReference type="Proteomes" id="UP000035057">
    <property type="component" value="Unassembled WGS sequence"/>
</dbReference>
<dbReference type="PATRIC" id="fig|1137280.3.peg.1804"/>
<comment type="caution">
    <text evidence="2">The sequence shown here is derived from an EMBL/GenBank/DDBJ whole genome shotgun (WGS) entry which is preliminary data.</text>
</comment>
<dbReference type="GO" id="GO:0016740">
    <property type="term" value="F:transferase activity"/>
    <property type="evidence" value="ECO:0007669"/>
    <property type="project" value="UniProtKB-KW"/>
</dbReference>
<dbReference type="InterPro" id="IPR015393">
    <property type="entry name" value="DUF1972"/>
</dbReference>
<protein>
    <submittedName>
        <fullName evidence="2">Alpha-D-GlcNAc alpha-1,2-L-rhamnosyltransferase</fullName>
    </submittedName>
</protein>
<accession>A0A072N1V0</accession>
<dbReference type="Pfam" id="PF09314">
    <property type="entry name" value="DUF1972"/>
    <property type="match status" value="1"/>
</dbReference>
<dbReference type="STRING" id="1137280.D777_01988"/>
<dbReference type="EMBL" id="ANIE01000005">
    <property type="protein sequence ID" value="KEF31639.1"/>
    <property type="molecule type" value="Genomic_DNA"/>
</dbReference>
<organism evidence="2 3">
    <name type="scientific">Marinobacter nitratireducens</name>
    <dbReference type="NCBI Taxonomy" id="1137280"/>
    <lineage>
        <taxon>Bacteria</taxon>
        <taxon>Pseudomonadati</taxon>
        <taxon>Pseudomonadota</taxon>
        <taxon>Gammaproteobacteria</taxon>
        <taxon>Pseudomonadales</taxon>
        <taxon>Marinobacteraceae</taxon>
        <taxon>Marinobacter</taxon>
    </lineage>
</organism>
<evidence type="ECO:0000259" key="1">
    <source>
        <dbReference type="Pfam" id="PF09314"/>
    </source>
</evidence>
<keyword evidence="3" id="KW-1185">Reference proteome</keyword>
<dbReference type="SUPFAM" id="SSF53756">
    <property type="entry name" value="UDP-Glycosyltransferase/glycogen phosphorylase"/>
    <property type="match status" value="1"/>
</dbReference>
<dbReference type="Gene3D" id="3.40.50.2000">
    <property type="entry name" value="Glycogen Phosphorylase B"/>
    <property type="match status" value="2"/>
</dbReference>
<dbReference type="AlphaFoldDB" id="A0A072N1V0"/>
<feature type="domain" description="DUF1972" evidence="1">
    <location>
        <begin position="11"/>
        <end position="83"/>
    </location>
</feature>
<sequence>MTLGYNTAVFNLLHRVRGKLNVINMDGIEWKRKKWGRVAKSWFWLNERFGCFFGNQLVADHPRIEDHLATRTSRKKITMIPYGGLEIQDADVNILKEFGLSAGDYAIVIARPEPENSILEIVEGFSGKRRGTKLVVLGNYQKDNTYHQRVINAASDEVIFTGGIYDIEKVSALRFFARCYVHGHQVGGTNPSLVEAIGAGNAILAHDNEFNRWVAKDGAIYFSGKRDVDQAFDLIFSDDELVKKLQHATLANFQANFRWEKILSEYEALLLKHYPRVMS</sequence>
<reference evidence="2 3" key="1">
    <citation type="submission" date="2012-12" db="EMBL/GenBank/DDBJ databases">
        <title>Genome assembly of Marinobacter sp. AK21.</title>
        <authorList>
            <person name="Khatri I."/>
            <person name="Kumar R."/>
            <person name="Vaidya B."/>
            <person name="Subramanian S."/>
            <person name="Pinnaka A."/>
        </authorList>
    </citation>
    <scope>NUCLEOTIDE SEQUENCE [LARGE SCALE GENOMIC DNA]</scope>
    <source>
        <strain evidence="2 3">AK21</strain>
    </source>
</reference>
<proteinExistence type="predicted"/>
<evidence type="ECO:0000313" key="2">
    <source>
        <dbReference type="EMBL" id="KEF31639.1"/>
    </source>
</evidence>
<evidence type="ECO:0000313" key="3">
    <source>
        <dbReference type="Proteomes" id="UP000035057"/>
    </source>
</evidence>
<name>A0A072N1V0_9GAMM</name>